<gene>
    <name evidence="2" type="ORF">ACFOY2_17920</name>
</gene>
<proteinExistence type="predicted"/>
<sequence length="277" mass="29916">MYLDTRPGRDGRPNEDYVGVTFGTSAHAVLLDGAGGPSELPTGCHHGTPWYVGELGDTALAGMRDPRTPLTTALAQAIGSVAERHELSCDPLHPGTPSSTVVMLRHAAEQVEYLVLGDSTLVADVAGEIVMVCDRRIDAVGADLWKAMAALPTGTPEHQAARIRYVEHQRRMRNKRPDGYPIASNDPQAAYEALTGTFPAARVRRIALLSDGATRFVEFGLGTFSDALDLLDSAAPERLFDRVRAAEAGDPAGERWPRAKQRDDLAAVYLPIRRPGR</sequence>
<evidence type="ECO:0000313" key="3">
    <source>
        <dbReference type="Proteomes" id="UP001595851"/>
    </source>
</evidence>
<reference evidence="3" key="1">
    <citation type="journal article" date="2019" name="Int. J. Syst. Evol. Microbiol.">
        <title>The Global Catalogue of Microorganisms (GCM) 10K type strain sequencing project: providing services to taxonomists for standard genome sequencing and annotation.</title>
        <authorList>
            <consortium name="The Broad Institute Genomics Platform"/>
            <consortium name="The Broad Institute Genome Sequencing Center for Infectious Disease"/>
            <person name="Wu L."/>
            <person name="Ma J."/>
        </authorList>
    </citation>
    <scope>NUCLEOTIDE SEQUENCE [LARGE SCALE GENOMIC DNA]</scope>
    <source>
        <strain evidence="3">TBRC 1276</strain>
    </source>
</reference>
<dbReference type="EMBL" id="JBHSBI010000008">
    <property type="protein sequence ID" value="MFC4009115.1"/>
    <property type="molecule type" value="Genomic_DNA"/>
</dbReference>
<accession>A0ABV8G7R6</accession>
<protein>
    <submittedName>
        <fullName evidence="2">Protein phosphatase 2C domain-containing protein</fullName>
    </submittedName>
</protein>
<dbReference type="Pfam" id="PF13672">
    <property type="entry name" value="PP2C_2"/>
    <property type="match status" value="1"/>
</dbReference>
<dbReference type="RefSeq" id="WP_379529176.1">
    <property type="nucleotide sequence ID" value="NZ_JBHSBI010000008.1"/>
</dbReference>
<evidence type="ECO:0000259" key="1">
    <source>
        <dbReference type="Pfam" id="PF13672"/>
    </source>
</evidence>
<keyword evidence="3" id="KW-1185">Reference proteome</keyword>
<comment type="caution">
    <text evidence="2">The sequence shown here is derived from an EMBL/GenBank/DDBJ whole genome shotgun (WGS) entry which is preliminary data.</text>
</comment>
<name>A0ABV8G7R6_9ACTN</name>
<organism evidence="2 3">
    <name type="scientific">Nonomuraea purpurea</name>
    <dbReference type="NCBI Taxonomy" id="1849276"/>
    <lineage>
        <taxon>Bacteria</taxon>
        <taxon>Bacillati</taxon>
        <taxon>Actinomycetota</taxon>
        <taxon>Actinomycetes</taxon>
        <taxon>Streptosporangiales</taxon>
        <taxon>Streptosporangiaceae</taxon>
        <taxon>Nonomuraea</taxon>
    </lineage>
</organism>
<feature type="domain" description="PPM-type phosphatase" evidence="1">
    <location>
        <begin position="9"/>
        <end position="214"/>
    </location>
</feature>
<evidence type="ECO:0000313" key="2">
    <source>
        <dbReference type="EMBL" id="MFC4009115.1"/>
    </source>
</evidence>
<dbReference type="Proteomes" id="UP001595851">
    <property type="component" value="Unassembled WGS sequence"/>
</dbReference>
<dbReference type="InterPro" id="IPR001932">
    <property type="entry name" value="PPM-type_phosphatase-like_dom"/>
</dbReference>